<dbReference type="RefSeq" id="WP_188176694.1">
    <property type="nucleotide sequence ID" value="NZ_JACVVD010000009.1"/>
</dbReference>
<gene>
    <name evidence="2" type="ORF">ICC18_22585</name>
</gene>
<sequence>MTENKQYEEVEDFVSFEAMSAMTAAKMPDESENPDDHDPKKDNQFDNQFLYPPINPHPRNDLE</sequence>
<keyword evidence="3" id="KW-1185">Reference proteome</keyword>
<organism evidence="2 3">
    <name type="scientific">Paenibacillus sedimenti</name>
    <dbReference type="NCBI Taxonomy" id="2770274"/>
    <lineage>
        <taxon>Bacteria</taxon>
        <taxon>Bacillati</taxon>
        <taxon>Bacillota</taxon>
        <taxon>Bacilli</taxon>
        <taxon>Bacillales</taxon>
        <taxon>Paenibacillaceae</taxon>
        <taxon>Paenibacillus</taxon>
    </lineage>
</organism>
<reference evidence="2" key="1">
    <citation type="submission" date="2020-09" db="EMBL/GenBank/DDBJ databases">
        <title>Draft Genome Sequence of Paenibacillus sp. WST5.</title>
        <authorList>
            <person name="Bao Z."/>
        </authorList>
    </citation>
    <scope>NUCLEOTIDE SEQUENCE</scope>
    <source>
        <strain evidence="2">WST5</strain>
    </source>
</reference>
<evidence type="ECO:0000256" key="1">
    <source>
        <dbReference type="SAM" id="MobiDB-lite"/>
    </source>
</evidence>
<evidence type="ECO:0000313" key="3">
    <source>
        <dbReference type="Proteomes" id="UP000650466"/>
    </source>
</evidence>
<accession>A0A926QKJ8</accession>
<protein>
    <submittedName>
        <fullName evidence="2">Uncharacterized protein</fullName>
    </submittedName>
</protein>
<dbReference type="Proteomes" id="UP000650466">
    <property type="component" value="Unassembled WGS sequence"/>
</dbReference>
<feature type="region of interest" description="Disordered" evidence="1">
    <location>
        <begin position="21"/>
        <end position="63"/>
    </location>
</feature>
<proteinExistence type="predicted"/>
<feature type="compositionally biased region" description="Basic and acidic residues" evidence="1">
    <location>
        <begin position="34"/>
        <end position="44"/>
    </location>
</feature>
<comment type="caution">
    <text evidence="2">The sequence shown here is derived from an EMBL/GenBank/DDBJ whole genome shotgun (WGS) entry which is preliminary data.</text>
</comment>
<evidence type="ECO:0000313" key="2">
    <source>
        <dbReference type="EMBL" id="MBD0382901.1"/>
    </source>
</evidence>
<name>A0A926QKJ8_9BACL</name>
<dbReference type="EMBL" id="JACVVD010000009">
    <property type="protein sequence ID" value="MBD0382901.1"/>
    <property type="molecule type" value="Genomic_DNA"/>
</dbReference>
<dbReference type="AlphaFoldDB" id="A0A926QKJ8"/>